<dbReference type="SUPFAM" id="SSF81383">
    <property type="entry name" value="F-box domain"/>
    <property type="match status" value="1"/>
</dbReference>
<dbReference type="STRING" id="6669.E9HX25"/>
<dbReference type="HOGENOM" id="CLU_895062_0_0_1"/>
<dbReference type="EMBL" id="GL732991">
    <property type="protein sequence ID" value="EFX63701.1"/>
    <property type="molecule type" value="Genomic_DNA"/>
</dbReference>
<name>E9HX25_DAPPU</name>
<dbReference type="PANTHER" id="PTHR14604:SF4">
    <property type="entry name" value="F-BOX DOMAIN-CONTAINING PROTEIN"/>
    <property type="match status" value="1"/>
</dbReference>
<dbReference type="OrthoDB" id="10315486at2759"/>
<dbReference type="Gene3D" id="1.20.1280.50">
    <property type="match status" value="1"/>
</dbReference>
<organism evidence="2 3">
    <name type="scientific">Daphnia pulex</name>
    <name type="common">Water flea</name>
    <dbReference type="NCBI Taxonomy" id="6669"/>
    <lineage>
        <taxon>Eukaryota</taxon>
        <taxon>Metazoa</taxon>
        <taxon>Ecdysozoa</taxon>
        <taxon>Arthropoda</taxon>
        <taxon>Crustacea</taxon>
        <taxon>Branchiopoda</taxon>
        <taxon>Diplostraca</taxon>
        <taxon>Cladocera</taxon>
        <taxon>Anomopoda</taxon>
        <taxon>Daphniidae</taxon>
        <taxon>Daphnia</taxon>
    </lineage>
</organism>
<dbReference type="Proteomes" id="UP000000305">
    <property type="component" value="Unassembled WGS sequence"/>
</dbReference>
<dbReference type="Pfam" id="PF12937">
    <property type="entry name" value="F-box-like"/>
    <property type="match status" value="1"/>
</dbReference>
<dbReference type="PANTHER" id="PTHR14604">
    <property type="entry name" value="WD40 REPEAT PF20"/>
    <property type="match status" value="1"/>
</dbReference>
<dbReference type="InterPro" id="IPR050995">
    <property type="entry name" value="WD-F-box_domain-protein"/>
</dbReference>
<protein>
    <recommendedName>
        <fullName evidence="1">F-box domain-containing protein</fullName>
    </recommendedName>
</protein>
<dbReference type="KEGG" id="dpx:DAPPUDRAFT_335103"/>
<evidence type="ECO:0000313" key="2">
    <source>
        <dbReference type="EMBL" id="EFX63701.1"/>
    </source>
</evidence>
<dbReference type="SMART" id="SM00256">
    <property type="entry name" value="FBOX"/>
    <property type="match status" value="1"/>
</dbReference>
<dbReference type="SUPFAM" id="SSF50978">
    <property type="entry name" value="WD40 repeat-like"/>
    <property type="match status" value="1"/>
</dbReference>
<evidence type="ECO:0000259" key="1">
    <source>
        <dbReference type="PROSITE" id="PS50181"/>
    </source>
</evidence>
<feature type="domain" description="F-box" evidence="1">
    <location>
        <begin position="1"/>
        <end position="40"/>
    </location>
</feature>
<keyword evidence="3" id="KW-1185">Reference proteome</keyword>
<sequence length="311" mass="36289">MDLIAQDIFSLLDLISLMNCELVCKNWNSAIKKGKLWKRLYCQECHRSSLLPTLFQRREAINQWEWEADRLVKSEETLLKNLFKTQQILKENWAVGNFQTTTTTLTGLNVSHLKMDANRIVFGVTKEFSRPLVNIWNRWTLECEGVIISPDSFIMTSISDLLLWKNLVFCSFEDGNIIVWDVKALGRECQSFNGEEVPSRESVVSLQIQMANGILISCFRTEPPYPDREIGHDWDSTVFSFRRISDYGGQFFSNVVERIEHIPYTTVCQIESDSNFFAIFMESFEFSKIQLRSADRHFQFLHELDFTNQNC</sequence>
<dbReference type="InterPro" id="IPR036047">
    <property type="entry name" value="F-box-like_dom_sf"/>
</dbReference>
<dbReference type="InterPro" id="IPR001810">
    <property type="entry name" value="F-box_dom"/>
</dbReference>
<dbReference type="eggNOG" id="KOG0281">
    <property type="taxonomic scope" value="Eukaryota"/>
</dbReference>
<dbReference type="PROSITE" id="PS50181">
    <property type="entry name" value="FBOX"/>
    <property type="match status" value="1"/>
</dbReference>
<accession>E9HX25</accession>
<dbReference type="InParanoid" id="E9HX25"/>
<reference evidence="2 3" key="1">
    <citation type="journal article" date="2011" name="Science">
        <title>The ecoresponsive genome of Daphnia pulex.</title>
        <authorList>
            <person name="Colbourne J.K."/>
            <person name="Pfrender M.E."/>
            <person name="Gilbert D."/>
            <person name="Thomas W.K."/>
            <person name="Tucker A."/>
            <person name="Oakley T.H."/>
            <person name="Tokishita S."/>
            <person name="Aerts A."/>
            <person name="Arnold G.J."/>
            <person name="Basu M.K."/>
            <person name="Bauer D.J."/>
            <person name="Caceres C.E."/>
            <person name="Carmel L."/>
            <person name="Casola C."/>
            <person name="Choi J.H."/>
            <person name="Detter J.C."/>
            <person name="Dong Q."/>
            <person name="Dusheyko S."/>
            <person name="Eads B.D."/>
            <person name="Frohlich T."/>
            <person name="Geiler-Samerotte K.A."/>
            <person name="Gerlach D."/>
            <person name="Hatcher P."/>
            <person name="Jogdeo S."/>
            <person name="Krijgsveld J."/>
            <person name="Kriventseva E.V."/>
            <person name="Kultz D."/>
            <person name="Laforsch C."/>
            <person name="Lindquist E."/>
            <person name="Lopez J."/>
            <person name="Manak J.R."/>
            <person name="Muller J."/>
            <person name="Pangilinan J."/>
            <person name="Patwardhan R.P."/>
            <person name="Pitluck S."/>
            <person name="Pritham E.J."/>
            <person name="Rechtsteiner A."/>
            <person name="Rho M."/>
            <person name="Rogozin I.B."/>
            <person name="Sakarya O."/>
            <person name="Salamov A."/>
            <person name="Schaack S."/>
            <person name="Shapiro H."/>
            <person name="Shiga Y."/>
            <person name="Skalitzky C."/>
            <person name="Smith Z."/>
            <person name="Souvorov A."/>
            <person name="Sung W."/>
            <person name="Tang Z."/>
            <person name="Tsuchiya D."/>
            <person name="Tu H."/>
            <person name="Vos H."/>
            <person name="Wang M."/>
            <person name="Wolf Y.I."/>
            <person name="Yamagata H."/>
            <person name="Yamada T."/>
            <person name="Ye Y."/>
            <person name="Shaw J.R."/>
            <person name="Andrews J."/>
            <person name="Crease T.J."/>
            <person name="Tang H."/>
            <person name="Lucas S.M."/>
            <person name="Robertson H.M."/>
            <person name="Bork P."/>
            <person name="Koonin E.V."/>
            <person name="Zdobnov E.M."/>
            <person name="Grigoriev I.V."/>
            <person name="Lynch M."/>
            <person name="Boore J.L."/>
        </authorList>
    </citation>
    <scope>NUCLEOTIDE SEQUENCE [LARGE SCALE GENOMIC DNA]</scope>
</reference>
<dbReference type="AlphaFoldDB" id="E9HX25"/>
<proteinExistence type="predicted"/>
<evidence type="ECO:0000313" key="3">
    <source>
        <dbReference type="Proteomes" id="UP000000305"/>
    </source>
</evidence>
<dbReference type="InterPro" id="IPR036322">
    <property type="entry name" value="WD40_repeat_dom_sf"/>
</dbReference>
<gene>
    <name evidence="2" type="ORF">DAPPUDRAFT_335103</name>
</gene>
<dbReference type="PhylomeDB" id="E9HX25"/>